<protein>
    <submittedName>
        <fullName evidence="2">Mu Gam family protein</fullName>
    </submittedName>
</protein>
<keyword evidence="1" id="KW-0175">Coiled coil</keyword>
<gene>
    <name evidence="2" type="ORF">Thini_0706</name>
</gene>
<organism evidence="2 3">
    <name type="scientific">Thiothrix nivea (strain ATCC 35100 / DSM 5205 / JP2)</name>
    <dbReference type="NCBI Taxonomy" id="870187"/>
    <lineage>
        <taxon>Bacteria</taxon>
        <taxon>Pseudomonadati</taxon>
        <taxon>Pseudomonadota</taxon>
        <taxon>Gammaproteobacteria</taxon>
        <taxon>Thiotrichales</taxon>
        <taxon>Thiotrichaceae</taxon>
        <taxon>Thiothrix</taxon>
    </lineage>
</organism>
<sequence length="172" mass="19330">MARTKTVAVAAATSLEEAEKKIQRLGEVQREISRLEHDMNDELNPIKEKYENQAKPFKDELNALQTAIQMWAETNKPDLLTGKAKTVKCATGDFGWRTSTPSVRITGVAVVLERLKQLALLQFIRTKEEINKEAILANPKEIEHVKGITIAQSESFWIKPFGSEIEVEGVVK</sequence>
<name>A0A656HAS8_THINJ</name>
<evidence type="ECO:0000313" key="3">
    <source>
        <dbReference type="Proteomes" id="UP000005317"/>
    </source>
</evidence>
<proteinExistence type="predicted"/>
<dbReference type="EMBL" id="JH651384">
    <property type="protein sequence ID" value="EIJ33343.1"/>
    <property type="molecule type" value="Genomic_DNA"/>
</dbReference>
<keyword evidence="3" id="KW-1185">Reference proteome</keyword>
<dbReference type="InterPro" id="IPR009951">
    <property type="entry name" value="Host-nuc_inhib_Gam"/>
</dbReference>
<evidence type="ECO:0000313" key="2">
    <source>
        <dbReference type="EMBL" id="EIJ33343.1"/>
    </source>
</evidence>
<dbReference type="GO" id="GO:0042262">
    <property type="term" value="P:DNA protection"/>
    <property type="evidence" value="ECO:0007669"/>
    <property type="project" value="InterPro"/>
</dbReference>
<dbReference type="RefSeq" id="WP_002707297.1">
    <property type="nucleotide sequence ID" value="NZ_JH651384.1"/>
</dbReference>
<reference evidence="3" key="1">
    <citation type="journal article" date="2011" name="Stand. Genomic Sci.">
        <title>Genome sequence of the filamentous, gliding Thiothrix nivea neotype strain (JP2(T)).</title>
        <authorList>
            <person name="Lapidus A."/>
            <person name="Nolan M."/>
            <person name="Lucas S."/>
            <person name="Glavina Del Rio T."/>
            <person name="Tice H."/>
            <person name="Cheng J.F."/>
            <person name="Tapia R."/>
            <person name="Han C."/>
            <person name="Goodwin L."/>
            <person name="Pitluck S."/>
            <person name="Liolios K."/>
            <person name="Pagani I."/>
            <person name="Ivanova N."/>
            <person name="Huntemann M."/>
            <person name="Mavromatis K."/>
            <person name="Mikhailova N."/>
            <person name="Pati A."/>
            <person name="Chen A."/>
            <person name="Palaniappan K."/>
            <person name="Land M."/>
            <person name="Brambilla E.M."/>
            <person name="Rohde M."/>
            <person name="Abt B."/>
            <person name="Verbarg S."/>
            <person name="Goker M."/>
            <person name="Bristow J."/>
            <person name="Eisen J.A."/>
            <person name="Markowitz V."/>
            <person name="Hugenholtz P."/>
            <person name="Kyrpides N.C."/>
            <person name="Klenk H.P."/>
            <person name="Woyke T."/>
        </authorList>
    </citation>
    <scope>NUCLEOTIDE SEQUENCE [LARGE SCALE GENOMIC DNA]</scope>
    <source>
        <strain evidence="3">ATCC 35100 / DSM 5205 / JP2</strain>
    </source>
</reference>
<dbReference type="AlphaFoldDB" id="A0A656HAS8"/>
<dbReference type="GO" id="GO:0003690">
    <property type="term" value="F:double-stranded DNA binding"/>
    <property type="evidence" value="ECO:0007669"/>
    <property type="project" value="InterPro"/>
</dbReference>
<dbReference type="Proteomes" id="UP000005317">
    <property type="component" value="Unassembled WGS sequence"/>
</dbReference>
<dbReference type="SUPFAM" id="SSF161266">
    <property type="entry name" value="Gam-like"/>
    <property type="match status" value="1"/>
</dbReference>
<dbReference type="Pfam" id="PF07352">
    <property type="entry name" value="Phage_Mu_Gam"/>
    <property type="match status" value="1"/>
</dbReference>
<dbReference type="Gene3D" id="1.20.5.170">
    <property type="match status" value="1"/>
</dbReference>
<accession>A0A656HAS8</accession>
<feature type="coiled-coil region" evidence="1">
    <location>
        <begin position="15"/>
        <end position="67"/>
    </location>
</feature>
<evidence type="ECO:0000256" key="1">
    <source>
        <dbReference type="SAM" id="Coils"/>
    </source>
</evidence>